<dbReference type="RefSeq" id="WP_345883360.1">
    <property type="nucleotide sequence ID" value="NZ_JBDFRB010000003.1"/>
</dbReference>
<evidence type="ECO:0000313" key="2">
    <source>
        <dbReference type="Proteomes" id="UP001422074"/>
    </source>
</evidence>
<proteinExistence type="predicted"/>
<protein>
    <submittedName>
        <fullName evidence="1">Nuclease PIN</fullName>
    </submittedName>
</protein>
<evidence type="ECO:0000313" key="1">
    <source>
        <dbReference type="EMBL" id="MEN2743802.1"/>
    </source>
</evidence>
<organism evidence="1 2">
    <name type="scientific">Sinomonas halotolerans</name>
    <dbReference type="NCBI Taxonomy" id="1644133"/>
    <lineage>
        <taxon>Bacteria</taxon>
        <taxon>Bacillati</taxon>
        <taxon>Actinomycetota</taxon>
        <taxon>Actinomycetes</taxon>
        <taxon>Micrococcales</taxon>
        <taxon>Micrococcaceae</taxon>
        <taxon>Sinomonas</taxon>
    </lineage>
</organism>
<dbReference type="PANTHER" id="PTHR37298:SF1">
    <property type="entry name" value="UPF0111 PROTEIN YKAA"/>
    <property type="match status" value="1"/>
</dbReference>
<dbReference type="EMBL" id="JBDFRB010000003">
    <property type="protein sequence ID" value="MEN2743802.1"/>
    <property type="molecule type" value="Genomic_DNA"/>
</dbReference>
<accession>A0ABU9WX95</accession>
<dbReference type="InterPro" id="IPR038078">
    <property type="entry name" value="PhoU-like_sf"/>
</dbReference>
<keyword evidence="2" id="KW-1185">Reference proteome</keyword>
<dbReference type="InterPro" id="IPR052912">
    <property type="entry name" value="UPF0111_domain"/>
</dbReference>
<sequence length="205" mass="22984">MKIRLFPQETAGLELLAAMSQQAVHAVQVLSEMFGARRSDYEELVESLSAIDSRTGELSRTLLTQLRTSFVNPLPREDLLVLSDHLLACVGHLLAVGELLHLHGIERLPREASDQLEIVNRQAELTTAAMRRLSDLDDLEDYWGDMLRLIRRSEHTHRVWSAGAMKDLSITNYARSVEAARELLAAARELTAVATYVGRIIVKES</sequence>
<gene>
    <name evidence="1" type="ORF">ABCQ75_04525</name>
</gene>
<reference evidence="1 2" key="1">
    <citation type="submission" date="2024-05" db="EMBL/GenBank/DDBJ databases">
        <title>Sinomonas sp. nov., isolated from a waste landfill.</title>
        <authorList>
            <person name="Zhao Y."/>
        </authorList>
    </citation>
    <scope>NUCLEOTIDE SEQUENCE [LARGE SCALE GENOMIC DNA]</scope>
    <source>
        <strain evidence="1 2">CCTCC AB2014300</strain>
    </source>
</reference>
<name>A0ABU9WX95_9MICC</name>
<dbReference type="Gene3D" id="1.20.58.220">
    <property type="entry name" value="Phosphate transport system protein phou homolog 2, domain 2"/>
    <property type="match status" value="1"/>
</dbReference>
<comment type="caution">
    <text evidence="1">The sequence shown here is derived from an EMBL/GenBank/DDBJ whole genome shotgun (WGS) entry which is preliminary data.</text>
</comment>
<dbReference type="Proteomes" id="UP001422074">
    <property type="component" value="Unassembled WGS sequence"/>
</dbReference>
<dbReference type="PANTHER" id="PTHR37298">
    <property type="entry name" value="UPF0111 PROTEIN YKAA"/>
    <property type="match status" value="1"/>
</dbReference>